<gene>
    <name evidence="1" type="ORF">SAMEA3752557_05053</name>
    <name evidence="2" type="ORF">SAMEA3752557_05215</name>
</gene>
<name>A0A2Y8NW81_ECOLX</name>
<evidence type="ECO:0000313" key="1">
    <source>
        <dbReference type="EMBL" id="SQP88742.1"/>
    </source>
</evidence>
<protein>
    <submittedName>
        <fullName evidence="2">Uncharacterized protein</fullName>
    </submittedName>
</protein>
<dbReference type="AlphaFoldDB" id="A0A2Y8NW81"/>
<proteinExistence type="predicted"/>
<dbReference type="EMBL" id="UCZA01000050">
    <property type="protein sequence ID" value="SQP89425.1"/>
    <property type="molecule type" value="Genomic_DNA"/>
</dbReference>
<dbReference type="EMBL" id="UCZA01000045">
    <property type="protein sequence ID" value="SQP88742.1"/>
    <property type="molecule type" value="Genomic_DNA"/>
</dbReference>
<sequence>MWKPTGDKLITALIDGKPQYLRIEMSGQHARLIRE</sequence>
<evidence type="ECO:0000313" key="2">
    <source>
        <dbReference type="EMBL" id="SQP89425.1"/>
    </source>
</evidence>
<evidence type="ECO:0000313" key="3">
    <source>
        <dbReference type="Proteomes" id="UP000250671"/>
    </source>
</evidence>
<accession>A0A2Y8NW81</accession>
<organism evidence="2 3">
    <name type="scientific">Escherichia coli</name>
    <dbReference type="NCBI Taxonomy" id="562"/>
    <lineage>
        <taxon>Bacteria</taxon>
        <taxon>Pseudomonadati</taxon>
        <taxon>Pseudomonadota</taxon>
        <taxon>Gammaproteobacteria</taxon>
        <taxon>Enterobacterales</taxon>
        <taxon>Enterobacteriaceae</taxon>
        <taxon>Escherichia</taxon>
    </lineage>
</organism>
<reference evidence="2 3" key="1">
    <citation type="submission" date="2018-06" db="EMBL/GenBank/DDBJ databases">
        <authorList>
            <consortium name="Pathogen Informatics"/>
            <person name="Doyle S."/>
        </authorList>
    </citation>
    <scope>NUCLEOTIDE SEQUENCE [LARGE SCALE GENOMIC DNA]</scope>
    <source>
        <strain evidence="2 3">VREC0535</strain>
    </source>
</reference>
<dbReference type="Proteomes" id="UP000250671">
    <property type="component" value="Unassembled WGS sequence"/>
</dbReference>